<keyword evidence="5" id="KW-1185">Reference proteome</keyword>
<feature type="transmembrane region" description="Helical" evidence="2">
    <location>
        <begin position="214"/>
        <end position="233"/>
    </location>
</feature>
<dbReference type="EMBL" id="BAAARN010000001">
    <property type="protein sequence ID" value="GAA2736264.1"/>
    <property type="molecule type" value="Genomic_DNA"/>
</dbReference>
<keyword evidence="2" id="KW-0472">Membrane</keyword>
<proteinExistence type="predicted"/>
<sequence length="248" mass="26775">MTVRDGGPQPAGAGERSHRDETSHGMSRTRRLVRGITAMVLFTLPVLFLGFAVRQQFDPLIRADKTVIDATTGFTRDHGLADLFIVIQTISQPFLVYIVATLVALWVWLRKGLRSRALWAFVTMMVAWNIGLLAKTVVQRARPVVDDPISHSPGYSFPSGHAFNIAVVVTVLVFLLWPLLTPVARKASVVVAVVVALVVGLDRMMLGAHFPSDVIAGYVLGVGTTFSSWLGFIGKKAATSSPGPSSPA</sequence>
<accession>A0ABN3UNV2</accession>
<feature type="region of interest" description="Disordered" evidence="1">
    <location>
        <begin position="1"/>
        <end position="28"/>
    </location>
</feature>
<dbReference type="SMART" id="SM00014">
    <property type="entry name" value="acidPPc"/>
    <property type="match status" value="1"/>
</dbReference>
<name>A0ABN3UNV2_9MICO</name>
<feature type="transmembrane region" description="Helical" evidence="2">
    <location>
        <begin position="187"/>
        <end position="208"/>
    </location>
</feature>
<reference evidence="4 5" key="1">
    <citation type="journal article" date="2019" name="Int. J. Syst. Evol. Microbiol.">
        <title>The Global Catalogue of Microorganisms (GCM) 10K type strain sequencing project: providing services to taxonomists for standard genome sequencing and annotation.</title>
        <authorList>
            <consortium name="The Broad Institute Genomics Platform"/>
            <consortium name="The Broad Institute Genome Sequencing Center for Infectious Disease"/>
            <person name="Wu L."/>
            <person name="Ma J."/>
        </authorList>
    </citation>
    <scope>NUCLEOTIDE SEQUENCE [LARGE SCALE GENOMIC DNA]</scope>
    <source>
        <strain evidence="4 5">JCM 16378</strain>
    </source>
</reference>
<feature type="transmembrane region" description="Helical" evidence="2">
    <location>
        <begin position="32"/>
        <end position="53"/>
    </location>
</feature>
<evidence type="ECO:0000313" key="5">
    <source>
        <dbReference type="Proteomes" id="UP001501326"/>
    </source>
</evidence>
<keyword evidence="2" id="KW-1133">Transmembrane helix</keyword>
<feature type="domain" description="Phosphatidic acid phosphatase type 2/haloperoxidase" evidence="3">
    <location>
        <begin position="113"/>
        <end position="229"/>
    </location>
</feature>
<dbReference type="PANTHER" id="PTHR14969:SF13">
    <property type="entry name" value="AT30094P"/>
    <property type="match status" value="1"/>
</dbReference>
<dbReference type="SUPFAM" id="SSF48317">
    <property type="entry name" value="Acid phosphatase/Vanadium-dependent haloperoxidase"/>
    <property type="match status" value="1"/>
</dbReference>
<feature type="transmembrane region" description="Helical" evidence="2">
    <location>
        <begin position="83"/>
        <end position="109"/>
    </location>
</feature>
<dbReference type="Gene3D" id="1.20.144.10">
    <property type="entry name" value="Phosphatidic acid phosphatase type 2/haloperoxidase"/>
    <property type="match status" value="1"/>
</dbReference>
<evidence type="ECO:0000313" key="4">
    <source>
        <dbReference type="EMBL" id="GAA2736264.1"/>
    </source>
</evidence>
<dbReference type="Proteomes" id="UP001501326">
    <property type="component" value="Unassembled WGS sequence"/>
</dbReference>
<dbReference type="PANTHER" id="PTHR14969">
    <property type="entry name" value="SPHINGOSINE-1-PHOSPHATE PHOSPHOHYDROLASE"/>
    <property type="match status" value="1"/>
</dbReference>
<feature type="transmembrane region" description="Helical" evidence="2">
    <location>
        <begin position="158"/>
        <end position="180"/>
    </location>
</feature>
<gene>
    <name evidence="4" type="ORF">GCM10009867_20580</name>
</gene>
<dbReference type="InterPro" id="IPR000326">
    <property type="entry name" value="PAP2/HPO"/>
</dbReference>
<evidence type="ECO:0000259" key="3">
    <source>
        <dbReference type="SMART" id="SM00014"/>
    </source>
</evidence>
<feature type="transmembrane region" description="Helical" evidence="2">
    <location>
        <begin position="118"/>
        <end position="138"/>
    </location>
</feature>
<evidence type="ECO:0000256" key="2">
    <source>
        <dbReference type="SAM" id="Phobius"/>
    </source>
</evidence>
<dbReference type="Pfam" id="PF01569">
    <property type="entry name" value="PAP2"/>
    <property type="match status" value="1"/>
</dbReference>
<dbReference type="InterPro" id="IPR036938">
    <property type="entry name" value="PAP2/HPO_sf"/>
</dbReference>
<protein>
    <recommendedName>
        <fullName evidence="3">Phosphatidic acid phosphatase type 2/haloperoxidase domain-containing protein</fullName>
    </recommendedName>
</protein>
<organism evidence="4 5">
    <name type="scientific">Pedococcus aerophilus</name>
    <dbReference type="NCBI Taxonomy" id="436356"/>
    <lineage>
        <taxon>Bacteria</taxon>
        <taxon>Bacillati</taxon>
        <taxon>Actinomycetota</taxon>
        <taxon>Actinomycetes</taxon>
        <taxon>Micrococcales</taxon>
        <taxon>Intrasporangiaceae</taxon>
        <taxon>Pedococcus</taxon>
    </lineage>
</organism>
<keyword evidence="2" id="KW-0812">Transmembrane</keyword>
<comment type="caution">
    <text evidence="4">The sequence shown here is derived from an EMBL/GenBank/DDBJ whole genome shotgun (WGS) entry which is preliminary data.</text>
</comment>
<evidence type="ECO:0000256" key="1">
    <source>
        <dbReference type="SAM" id="MobiDB-lite"/>
    </source>
</evidence>